<organism evidence="7 8">
    <name type="scientific">Flagellimonas yonaguniensis</name>
    <dbReference type="NCBI Taxonomy" id="3031325"/>
    <lineage>
        <taxon>Bacteria</taxon>
        <taxon>Pseudomonadati</taxon>
        <taxon>Bacteroidota</taxon>
        <taxon>Flavobacteriia</taxon>
        <taxon>Flavobacteriales</taxon>
        <taxon>Flavobacteriaceae</taxon>
        <taxon>Flagellimonas</taxon>
    </lineage>
</organism>
<evidence type="ECO:0000259" key="6">
    <source>
        <dbReference type="Pfam" id="PF04932"/>
    </source>
</evidence>
<keyword evidence="3 5" id="KW-1133">Transmembrane helix</keyword>
<feature type="transmembrane region" description="Helical" evidence="5">
    <location>
        <begin position="6"/>
        <end position="24"/>
    </location>
</feature>
<protein>
    <recommendedName>
        <fullName evidence="6">O-antigen ligase-related domain-containing protein</fullName>
    </recommendedName>
</protein>
<dbReference type="EMBL" id="JARFVB010000001">
    <property type="protein sequence ID" value="MDF0714768.1"/>
    <property type="molecule type" value="Genomic_DNA"/>
</dbReference>
<reference evidence="7 8" key="1">
    <citation type="submission" date="2023-03" db="EMBL/GenBank/DDBJ databases">
        <title>Muricauda XX sp. nov. and Muricauda XXX sp. nov., two novel species isolated from Okinawa Trough.</title>
        <authorList>
            <person name="Cao W."/>
            <person name="Deng X."/>
        </authorList>
    </citation>
    <scope>NUCLEOTIDE SEQUENCE [LARGE SCALE GENOMIC DNA]</scope>
    <source>
        <strain evidence="7 8">334s03</strain>
    </source>
</reference>
<evidence type="ECO:0000256" key="2">
    <source>
        <dbReference type="ARBA" id="ARBA00022692"/>
    </source>
</evidence>
<feature type="transmembrane region" description="Helical" evidence="5">
    <location>
        <begin position="91"/>
        <end position="113"/>
    </location>
</feature>
<feature type="transmembrane region" description="Helical" evidence="5">
    <location>
        <begin position="160"/>
        <end position="187"/>
    </location>
</feature>
<keyword evidence="4 5" id="KW-0472">Membrane</keyword>
<accession>A0ABT5XUB2</accession>
<dbReference type="InterPro" id="IPR007016">
    <property type="entry name" value="O-antigen_ligase-rel_domated"/>
</dbReference>
<keyword evidence="2 5" id="KW-0812">Transmembrane</keyword>
<sequence length="379" mass="43835">MAFSTALNNICFVLLIACGLYYTAKEGINVRLSRTSILSIVIVALLLIDIVVFAETPKDYKVGLRYLILLCTPIILMGGGKRFFKRFLMAYLLAYAVVFLFVIVGIVSNYWQYGEFNFYKFGGNTQSFLIFERLYFGFMSMIAAVFVYMLCKTNLKMKYVLLAAIFIVNFILASRLSFLFLTVFLVYNIYVDLKSKISFKHIFILLMALSVLTVIGLKNEGFKKRFFLNSSSIDNYMLQLKIHEPRYAIWRCAFQIAGKEWGKSHFIGLDTERELQEKLVDCYGKTIYIKDKRAWFVKARYNTHNQFLHTYLMHGIIGIVLVLILILVYAYSYRGILPSMWLLFLIIVFSLVENVLMRQVGVFLLATCFAVLGKKIKND</sequence>
<gene>
    <name evidence="7" type="ORF">PY092_01290</name>
</gene>
<dbReference type="RefSeq" id="WP_275614051.1">
    <property type="nucleotide sequence ID" value="NZ_JARFVB010000001.1"/>
</dbReference>
<evidence type="ECO:0000256" key="5">
    <source>
        <dbReference type="SAM" id="Phobius"/>
    </source>
</evidence>
<feature type="transmembrane region" description="Helical" evidence="5">
    <location>
        <begin position="66"/>
        <end position="84"/>
    </location>
</feature>
<evidence type="ECO:0000256" key="4">
    <source>
        <dbReference type="ARBA" id="ARBA00023136"/>
    </source>
</evidence>
<proteinExistence type="predicted"/>
<comment type="caution">
    <text evidence="7">The sequence shown here is derived from an EMBL/GenBank/DDBJ whole genome shotgun (WGS) entry which is preliminary data.</text>
</comment>
<evidence type="ECO:0000313" key="7">
    <source>
        <dbReference type="EMBL" id="MDF0714768.1"/>
    </source>
</evidence>
<feature type="transmembrane region" description="Helical" evidence="5">
    <location>
        <begin position="343"/>
        <end position="372"/>
    </location>
</feature>
<keyword evidence="8" id="KW-1185">Reference proteome</keyword>
<evidence type="ECO:0000256" key="3">
    <source>
        <dbReference type="ARBA" id="ARBA00022989"/>
    </source>
</evidence>
<dbReference type="Pfam" id="PF04932">
    <property type="entry name" value="Wzy_C"/>
    <property type="match status" value="1"/>
</dbReference>
<name>A0ABT5XUB2_9FLAO</name>
<feature type="transmembrane region" description="Helical" evidence="5">
    <location>
        <begin position="36"/>
        <end position="54"/>
    </location>
</feature>
<dbReference type="Proteomes" id="UP001221366">
    <property type="component" value="Unassembled WGS sequence"/>
</dbReference>
<evidence type="ECO:0000256" key="1">
    <source>
        <dbReference type="ARBA" id="ARBA00004141"/>
    </source>
</evidence>
<feature type="transmembrane region" description="Helical" evidence="5">
    <location>
        <begin position="199"/>
        <end position="217"/>
    </location>
</feature>
<comment type="subcellular location">
    <subcellularLocation>
        <location evidence="1">Membrane</location>
        <topology evidence="1">Multi-pass membrane protein</topology>
    </subcellularLocation>
</comment>
<feature type="transmembrane region" description="Helical" evidence="5">
    <location>
        <begin position="308"/>
        <end position="331"/>
    </location>
</feature>
<feature type="transmembrane region" description="Helical" evidence="5">
    <location>
        <begin position="133"/>
        <end position="151"/>
    </location>
</feature>
<feature type="domain" description="O-antigen ligase-related" evidence="6">
    <location>
        <begin position="161"/>
        <end position="323"/>
    </location>
</feature>
<evidence type="ECO:0000313" key="8">
    <source>
        <dbReference type="Proteomes" id="UP001221366"/>
    </source>
</evidence>